<dbReference type="EMBL" id="FOBB01000005">
    <property type="protein sequence ID" value="SEM59767.1"/>
    <property type="molecule type" value="Genomic_DNA"/>
</dbReference>
<protein>
    <submittedName>
        <fullName evidence="1">Uncharacterized protein</fullName>
    </submittedName>
</protein>
<accession>A0A1H7ZQX1</accession>
<organism evidence="1 2">
    <name type="scientific">Chitinophaga rupis</name>
    <dbReference type="NCBI Taxonomy" id="573321"/>
    <lineage>
        <taxon>Bacteria</taxon>
        <taxon>Pseudomonadati</taxon>
        <taxon>Bacteroidota</taxon>
        <taxon>Chitinophagia</taxon>
        <taxon>Chitinophagales</taxon>
        <taxon>Chitinophagaceae</taxon>
        <taxon>Chitinophaga</taxon>
    </lineage>
</organism>
<dbReference type="AlphaFoldDB" id="A0A1H7ZQX1"/>
<proteinExistence type="predicted"/>
<dbReference type="Proteomes" id="UP000198984">
    <property type="component" value="Unassembled WGS sequence"/>
</dbReference>
<dbReference type="OrthoDB" id="959050at2"/>
<evidence type="ECO:0000313" key="1">
    <source>
        <dbReference type="EMBL" id="SEM59767.1"/>
    </source>
</evidence>
<dbReference type="STRING" id="573321.SAMN04488505_105144"/>
<dbReference type="RefSeq" id="WP_143081083.1">
    <property type="nucleotide sequence ID" value="NZ_FOBB01000005.1"/>
</dbReference>
<sequence>MKLYVNQGSTLGEIQKDFRDMYPYLKLEFYKRIQTGNQRASSRDKLQANYLPGKINTGRVYATIDISPQRSAGELENDILDTLGVCAQVFRRSGNIWIQTTDTDKWSLRLQNEEGRASYISISTGGAPPEEED</sequence>
<evidence type="ECO:0000313" key="2">
    <source>
        <dbReference type="Proteomes" id="UP000198984"/>
    </source>
</evidence>
<gene>
    <name evidence="1" type="ORF">SAMN04488505_105144</name>
</gene>
<name>A0A1H7ZQX1_9BACT</name>
<keyword evidence="2" id="KW-1185">Reference proteome</keyword>
<reference evidence="1 2" key="1">
    <citation type="submission" date="2016-10" db="EMBL/GenBank/DDBJ databases">
        <authorList>
            <person name="de Groot N.N."/>
        </authorList>
    </citation>
    <scope>NUCLEOTIDE SEQUENCE [LARGE SCALE GENOMIC DNA]</scope>
    <source>
        <strain evidence="1 2">DSM 21039</strain>
    </source>
</reference>